<dbReference type="InterPro" id="IPR003447">
    <property type="entry name" value="FEMABX"/>
</dbReference>
<accession>A0A1G1VB55</accession>
<dbReference type="AlphaFoldDB" id="A0A1G1VB55"/>
<dbReference type="Gene3D" id="3.40.630.30">
    <property type="match status" value="1"/>
</dbReference>
<comment type="caution">
    <text evidence="7">The sequence shown here is derived from an EMBL/GenBank/DDBJ whole genome shotgun (WGS) entry which is preliminary data.</text>
</comment>
<evidence type="ECO:0000313" key="8">
    <source>
        <dbReference type="Proteomes" id="UP000178659"/>
    </source>
</evidence>
<organism evidence="7 8">
    <name type="scientific">Candidatus Blackburnbacteria bacterium RIFCSPLOWO2_01_FULL_40_20</name>
    <dbReference type="NCBI Taxonomy" id="1797519"/>
    <lineage>
        <taxon>Bacteria</taxon>
        <taxon>Candidatus Blackburniibacteriota</taxon>
    </lineage>
</organism>
<dbReference type="Proteomes" id="UP000178659">
    <property type="component" value="Unassembled WGS sequence"/>
</dbReference>
<comment type="similarity">
    <text evidence="1">Belongs to the FemABX family.</text>
</comment>
<dbReference type="InterPro" id="IPR016181">
    <property type="entry name" value="Acyl_CoA_acyltransferase"/>
</dbReference>
<keyword evidence="4" id="KW-0573">Peptidoglycan synthesis</keyword>
<gene>
    <name evidence="7" type="ORF">A3A77_05170</name>
</gene>
<dbReference type="PANTHER" id="PTHR36174">
    <property type="entry name" value="LIPID II:GLYCINE GLYCYLTRANSFERASE"/>
    <property type="match status" value="1"/>
</dbReference>
<evidence type="ECO:0008006" key="9">
    <source>
        <dbReference type="Google" id="ProtNLM"/>
    </source>
</evidence>
<evidence type="ECO:0000256" key="1">
    <source>
        <dbReference type="ARBA" id="ARBA00009943"/>
    </source>
</evidence>
<reference evidence="7 8" key="1">
    <citation type="journal article" date="2016" name="Nat. Commun.">
        <title>Thousands of microbial genomes shed light on interconnected biogeochemical processes in an aquifer system.</title>
        <authorList>
            <person name="Anantharaman K."/>
            <person name="Brown C.T."/>
            <person name="Hug L.A."/>
            <person name="Sharon I."/>
            <person name="Castelle C.J."/>
            <person name="Probst A.J."/>
            <person name="Thomas B.C."/>
            <person name="Singh A."/>
            <person name="Wilkins M.J."/>
            <person name="Karaoz U."/>
            <person name="Brodie E.L."/>
            <person name="Williams K.H."/>
            <person name="Hubbard S.S."/>
            <person name="Banfield J.F."/>
        </authorList>
    </citation>
    <scope>NUCLEOTIDE SEQUENCE [LARGE SCALE GENOMIC DNA]</scope>
</reference>
<dbReference type="InterPro" id="IPR050644">
    <property type="entry name" value="PG_Glycine_Bridge_Synth"/>
</dbReference>
<keyword evidence="3" id="KW-0133">Cell shape</keyword>
<sequence>MIDLRQTKEYAKYMRMVGWEVVNFQFSIFNFQMFIKKIPLLGKVVKIQRPQFISKETIDEILISQKPIALYVEPPLLPLFSPLSQFSHSSSCFLPPKTIHIDLKKTEKELLAGMKIKTRYNIKIAKKRGVVVIKSMDIDKFCNLWKSAARKRGMWLPLGKEITSLFESFGLNAHILLAYHDDQPLGGILLICTKDICYYMYACSTPEGKKLFAPTLLAWEAIKLAKKKGCKIFDFEGVYDERYSQTKSWKGFTKFKEGFGGEIATYPETLVKYSNPIVKLLL</sequence>
<evidence type="ECO:0000313" key="7">
    <source>
        <dbReference type="EMBL" id="OGY12640.1"/>
    </source>
</evidence>
<evidence type="ECO:0000256" key="6">
    <source>
        <dbReference type="ARBA" id="ARBA00023316"/>
    </source>
</evidence>
<dbReference type="GO" id="GO:0016755">
    <property type="term" value="F:aminoacyltransferase activity"/>
    <property type="evidence" value="ECO:0007669"/>
    <property type="project" value="InterPro"/>
</dbReference>
<evidence type="ECO:0000256" key="2">
    <source>
        <dbReference type="ARBA" id="ARBA00022679"/>
    </source>
</evidence>
<dbReference type="PANTHER" id="PTHR36174:SF1">
    <property type="entry name" value="LIPID II:GLYCINE GLYCYLTRANSFERASE"/>
    <property type="match status" value="1"/>
</dbReference>
<evidence type="ECO:0000256" key="4">
    <source>
        <dbReference type="ARBA" id="ARBA00022984"/>
    </source>
</evidence>
<dbReference type="Pfam" id="PF02388">
    <property type="entry name" value="FemAB"/>
    <property type="match status" value="1"/>
</dbReference>
<dbReference type="GO" id="GO:0008360">
    <property type="term" value="P:regulation of cell shape"/>
    <property type="evidence" value="ECO:0007669"/>
    <property type="project" value="UniProtKB-KW"/>
</dbReference>
<evidence type="ECO:0000256" key="5">
    <source>
        <dbReference type="ARBA" id="ARBA00023315"/>
    </source>
</evidence>
<keyword evidence="6" id="KW-0961">Cell wall biogenesis/degradation</keyword>
<dbReference type="PROSITE" id="PS51191">
    <property type="entry name" value="FEMABX"/>
    <property type="match status" value="1"/>
</dbReference>
<keyword evidence="2" id="KW-0808">Transferase</keyword>
<dbReference type="GO" id="GO:0071555">
    <property type="term" value="P:cell wall organization"/>
    <property type="evidence" value="ECO:0007669"/>
    <property type="project" value="UniProtKB-KW"/>
</dbReference>
<name>A0A1G1VB55_9BACT</name>
<dbReference type="EMBL" id="MHCC01000026">
    <property type="protein sequence ID" value="OGY12640.1"/>
    <property type="molecule type" value="Genomic_DNA"/>
</dbReference>
<dbReference type="GO" id="GO:0009252">
    <property type="term" value="P:peptidoglycan biosynthetic process"/>
    <property type="evidence" value="ECO:0007669"/>
    <property type="project" value="UniProtKB-KW"/>
</dbReference>
<keyword evidence="5" id="KW-0012">Acyltransferase</keyword>
<evidence type="ECO:0000256" key="3">
    <source>
        <dbReference type="ARBA" id="ARBA00022960"/>
    </source>
</evidence>
<protein>
    <recommendedName>
        <fullName evidence="9">BioF2-like acetyltransferase domain-containing protein</fullName>
    </recommendedName>
</protein>
<proteinExistence type="inferred from homology"/>
<dbReference type="SUPFAM" id="SSF55729">
    <property type="entry name" value="Acyl-CoA N-acyltransferases (Nat)"/>
    <property type="match status" value="1"/>
</dbReference>